<dbReference type="SMART" id="SM00181">
    <property type="entry name" value="EGF"/>
    <property type="match status" value="7"/>
</dbReference>
<dbReference type="AlphaFoldDB" id="A0A8S1NT27"/>
<evidence type="ECO:0000313" key="4">
    <source>
        <dbReference type="Proteomes" id="UP000688137"/>
    </source>
</evidence>
<feature type="signal peptide" evidence="1">
    <location>
        <begin position="1"/>
        <end position="18"/>
    </location>
</feature>
<evidence type="ECO:0000313" key="3">
    <source>
        <dbReference type="EMBL" id="CAD8096397.1"/>
    </source>
</evidence>
<comment type="caution">
    <text evidence="3">The sequence shown here is derived from an EMBL/GenBank/DDBJ whole genome shotgun (WGS) entry which is preliminary data.</text>
</comment>
<dbReference type="PANTHER" id="PTHR45756">
    <property type="entry name" value="PALMITOYLTRANSFERASE"/>
    <property type="match status" value="1"/>
</dbReference>
<feature type="domain" description="EGF-like" evidence="2">
    <location>
        <begin position="75"/>
        <end position="109"/>
    </location>
</feature>
<feature type="domain" description="EGF-like" evidence="2">
    <location>
        <begin position="366"/>
        <end position="404"/>
    </location>
</feature>
<proteinExistence type="predicted"/>
<accession>A0A8S1NT27</accession>
<feature type="domain" description="EGF-like" evidence="2">
    <location>
        <begin position="140"/>
        <end position="173"/>
    </location>
</feature>
<reference evidence="3" key="1">
    <citation type="submission" date="2021-01" db="EMBL/GenBank/DDBJ databases">
        <authorList>
            <consortium name="Genoscope - CEA"/>
            <person name="William W."/>
        </authorList>
    </citation>
    <scope>NUCLEOTIDE SEQUENCE</scope>
</reference>
<dbReference type="EMBL" id="CAJJDM010000104">
    <property type="protein sequence ID" value="CAD8096397.1"/>
    <property type="molecule type" value="Genomic_DNA"/>
</dbReference>
<gene>
    <name evidence="3" type="ORF">PPRIM_AZ9-3.1.T1010071</name>
</gene>
<dbReference type="InterPro" id="IPR053215">
    <property type="entry name" value="TKL_Ser/Thr_kinase"/>
</dbReference>
<keyword evidence="4" id="KW-1185">Reference proteome</keyword>
<dbReference type="InterPro" id="IPR006212">
    <property type="entry name" value="Furin_repeat"/>
</dbReference>
<dbReference type="Proteomes" id="UP000688137">
    <property type="component" value="Unassembled WGS sequence"/>
</dbReference>
<protein>
    <recommendedName>
        <fullName evidence="2">EGF-like domain-containing protein</fullName>
    </recommendedName>
</protein>
<feature type="domain" description="EGF-like" evidence="2">
    <location>
        <begin position="436"/>
        <end position="466"/>
    </location>
</feature>
<dbReference type="PANTHER" id="PTHR45756:SF1">
    <property type="entry name" value="PROTEIN KINASE DOMAIN CONTAINING PROTEIN"/>
    <property type="match status" value="1"/>
</dbReference>
<feature type="domain" description="EGF-like" evidence="2">
    <location>
        <begin position="174"/>
        <end position="204"/>
    </location>
</feature>
<dbReference type="InterPro" id="IPR000742">
    <property type="entry name" value="EGF"/>
</dbReference>
<keyword evidence="1" id="KW-0732">Signal</keyword>
<evidence type="ECO:0000259" key="2">
    <source>
        <dbReference type="SMART" id="SM00181"/>
    </source>
</evidence>
<sequence length="592" mass="67990">MLFLILLLKCIDCAIIETQTIRLRQSCQSRQTGYFWNGQQCLRCKSPNCQCQSQGGCTSCIENYYYDKEDTNCKPCPKGCQNCCKNPLLTQYVCTLCQSGYRNINGVCVFMGRCAMISMHGRCIECDQGYYVDFEFICRPCGQGCENCSNLAFCNKCQDGYYLVNLQQNLVCKPCSVIGCQTCQKDVCQECQRGYYQDNTNSCIPCIKDCDSCLNSSECEVCNYYSIVNEDKTKCNRCQDLFPNCMDCNTKFNEDETSYFECAYCLNGYFYNEDEKKCQTCIENEQDTAHIRRCESLEMITQCQPGYLLLQDRYIDFKLEIPYLLKYTCIKNNYNCATINDQNGYCKSCLIGYILLIEDLTQKCITCKEKAQNCLDCYITPKNVFQCIQCAEGYFLELDGKTCSSCGDNCIKCNDKMKQCDICKDGYIQLNGVCDSCGVENCKSCQIQNVCTNCEDGYGAIDGQCKLCQFGCKQCNFNQQLCQQCMDNYFLYMKSCVPYPVHCLETNDDGFCYLCETIIDYDTRLDQFIDEGSEIPNYKESSISIFYKSVNGYCLKCSDYDTGQYFCPDTCLNTIHSYEIMLVFLWLFHIIL</sequence>
<name>A0A8S1NT27_PARPR</name>
<feature type="chain" id="PRO_5035820480" description="EGF-like domain-containing protein" evidence="1">
    <location>
        <begin position="19"/>
        <end position="592"/>
    </location>
</feature>
<organism evidence="3 4">
    <name type="scientific">Paramecium primaurelia</name>
    <dbReference type="NCBI Taxonomy" id="5886"/>
    <lineage>
        <taxon>Eukaryota</taxon>
        <taxon>Sar</taxon>
        <taxon>Alveolata</taxon>
        <taxon>Ciliophora</taxon>
        <taxon>Intramacronucleata</taxon>
        <taxon>Oligohymenophorea</taxon>
        <taxon>Peniculida</taxon>
        <taxon>Parameciidae</taxon>
        <taxon>Paramecium</taxon>
    </lineage>
</organism>
<dbReference type="OMA" id="YNCATIN"/>
<dbReference type="SMART" id="SM00261">
    <property type="entry name" value="FU"/>
    <property type="match status" value="5"/>
</dbReference>
<evidence type="ECO:0000256" key="1">
    <source>
        <dbReference type="SAM" id="SignalP"/>
    </source>
</evidence>
<feature type="domain" description="EGF-like" evidence="2">
    <location>
        <begin position="237"/>
        <end position="279"/>
    </location>
</feature>
<feature type="domain" description="EGF-like" evidence="2">
    <location>
        <begin position="405"/>
        <end position="435"/>
    </location>
</feature>